<proteinExistence type="predicted"/>
<name>A0A8H6XP94_9AGAR</name>
<sequence>MSDPLEDSAVVWANRALISAAAIFLYDFALTFTKEVELYRHSGRERKLLWSFLALRYLPALYQLLMVLAVIFFSNPTYRVCSITQNTSFQFSYVGIISWRVKVINGNLFAIPLALMGLSPGIINVVVSSPSSFPHCRLLNTTPPARIITILPCLRAAFDAATTLALFTRLLRHVASMGALASHTVSFVLTEETKDIALILAIMTMEAVFAQIPSARNHARNFGRSIRRFAYRDIIHQVHARARGEKQKSWTVQESRHLRSGTAPACHNSNTGRIRCTTSNMRRVCIQPSYV</sequence>
<comment type="caution">
    <text evidence="3">The sequence shown here is derived from an EMBL/GenBank/DDBJ whole genome shotgun (WGS) entry which is preliminary data.</text>
</comment>
<keyword evidence="4" id="KW-1185">Reference proteome</keyword>
<dbReference type="InterPro" id="IPR045340">
    <property type="entry name" value="DUF6533"/>
</dbReference>
<dbReference type="EMBL" id="JACAZH010000022">
    <property type="protein sequence ID" value="KAF7343880.1"/>
    <property type="molecule type" value="Genomic_DNA"/>
</dbReference>
<gene>
    <name evidence="3" type="ORF">MSAN_01969300</name>
</gene>
<protein>
    <recommendedName>
        <fullName evidence="2">DUF6533 domain-containing protein</fullName>
    </recommendedName>
</protein>
<keyword evidence="1" id="KW-0812">Transmembrane</keyword>
<dbReference type="Pfam" id="PF20151">
    <property type="entry name" value="DUF6533"/>
    <property type="match status" value="1"/>
</dbReference>
<evidence type="ECO:0000256" key="1">
    <source>
        <dbReference type="SAM" id="Phobius"/>
    </source>
</evidence>
<feature type="transmembrane region" description="Helical" evidence="1">
    <location>
        <begin position="12"/>
        <end position="32"/>
    </location>
</feature>
<dbReference type="OrthoDB" id="3067436at2759"/>
<dbReference type="Proteomes" id="UP000623467">
    <property type="component" value="Unassembled WGS sequence"/>
</dbReference>
<evidence type="ECO:0000313" key="3">
    <source>
        <dbReference type="EMBL" id="KAF7343880.1"/>
    </source>
</evidence>
<feature type="domain" description="DUF6533" evidence="2">
    <location>
        <begin position="17"/>
        <end position="59"/>
    </location>
</feature>
<reference evidence="3" key="1">
    <citation type="submission" date="2020-05" db="EMBL/GenBank/DDBJ databases">
        <title>Mycena genomes resolve the evolution of fungal bioluminescence.</title>
        <authorList>
            <person name="Tsai I.J."/>
        </authorList>
    </citation>
    <scope>NUCLEOTIDE SEQUENCE</scope>
    <source>
        <strain evidence="3">160909Yilan</strain>
    </source>
</reference>
<accession>A0A8H6XP94</accession>
<evidence type="ECO:0000313" key="4">
    <source>
        <dbReference type="Proteomes" id="UP000623467"/>
    </source>
</evidence>
<dbReference type="AlphaFoldDB" id="A0A8H6XP94"/>
<feature type="transmembrane region" description="Helical" evidence="1">
    <location>
        <begin position="108"/>
        <end position="127"/>
    </location>
</feature>
<feature type="transmembrane region" description="Helical" evidence="1">
    <location>
        <begin position="53"/>
        <end position="73"/>
    </location>
</feature>
<keyword evidence="1" id="KW-1133">Transmembrane helix</keyword>
<organism evidence="3 4">
    <name type="scientific">Mycena sanguinolenta</name>
    <dbReference type="NCBI Taxonomy" id="230812"/>
    <lineage>
        <taxon>Eukaryota</taxon>
        <taxon>Fungi</taxon>
        <taxon>Dikarya</taxon>
        <taxon>Basidiomycota</taxon>
        <taxon>Agaricomycotina</taxon>
        <taxon>Agaricomycetes</taxon>
        <taxon>Agaricomycetidae</taxon>
        <taxon>Agaricales</taxon>
        <taxon>Marasmiineae</taxon>
        <taxon>Mycenaceae</taxon>
        <taxon>Mycena</taxon>
    </lineage>
</organism>
<evidence type="ECO:0000259" key="2">
    <source>
        <dbReference type="Pfam" id="PF20151"/>
    </source>
</evidence>
<keyword evidence="1" id="KW-0472">Membrane</keyword>